<dbReference type="AlphaFoldDB" id="A0AA41YQ13"/>
<comment type="caution">
    <text evidence="1">The sequence shown here is derived from an EMBL/GenBank/DDBJ whole genome shotgun (WGS) entry which is preliminary data.</text>
</comment>
<keyword evidence="2" id="KW-1185">Reference proteome</keyword>
<gene>
    <name evidence="1" type="ORF">M8523_00255</name>
</gene>
<evidence type="ECO:0000313" key="2">
    <source>
        <dbReference type="Proteomes" id="UP001165667"/>
    </source>
</evidence>
<reference evidence="1" key="1">
    <citation type="submission" date="2022-05" db="EMBL/GenBank/DDBJ databases">
        <authorList>
            <person name="Pankratov T."/>
        </authorList>
    </citation>
    <scope>NUCLEOTIDE SEQUENCE</scope>
    <source>
        <strain evidence="1">BP6-180914</strain>
    </source>
</reference>
<dbReference type="Proteomes" id="UP001165667">
    <property type="component" value="Unassembled WGS sequence"/>
</dbReference>
<organism evidence="1 2">
    <name type="scientific">Lichenifustis flavocetrariae</name>
    <dbReference type="NCBI Taxonomy" id="2949735"/>
    <lineage>
        <taxon>Bacteria</taxon>
        <taxon>Pseudomonadati</taxon>
        <taxon>Pseudomonadota</taxon>
        <taxon>Alphaproteobacteria</taxon>
        <taxon>Hyphomicrobiales</taxon>
        <taxon>Lichenihabitantaceae</taxon>
        <taxon>Lichenifustis</taxon>
    </lineage>
</organism>
<protein>
    <submittedName>
        <fullName evidence="1">DUF1800 family protein</fullName>
    </submittedName>
</protein>
<dbReference type="RefSeq" id="WP_282582817.1">
    <property type="nucleotide sequence ID" value="NZ_JAMOIM010000001.1"/>
</dbReference>
<dbReference type="EMBL" id="JAMOIM010000001">
    <property type="protein sequence ID" value="MCW6506449.1"/>
    <property type="molecule type" value="Genomic_DNA"/>
</dbReference>
<accession>A0AA41YQ13</accession>
<sequence length="482" mass="50888">MVSAAQQTLIAFQRFGYGARPGGWAQVPDARAALHAELAPSDAALISADMAATLGLQGTAENTQRVFQAAEARKTMQAAVMSSAEAQAAAGGRSEVAADAAQARIAALRDIGGTAERIYRAEALARFRKAADAPIGFVERLVAFWSNHFCVSIAKGEVARGTAGSFEREAIRPFVLGRFADMLTAVERHPAMLFFLDNTQSVGPDARANGNHKRGLNENLAREILELHTLGVGSGYSQGDVTSFARVLTGWTIAGHDGRLGEPGTFAFNANLHQPGDATLLGRSYPAAGFGQGEAVLADLARHPATARHLATKLVRHFIADPAPPAAVDKIAAAFTAKDGDLKAVSLALIDLPQAWAPALTSFRDPYQFLMASYRLFSLPVTDPGPLIGALRTLGMPLWEPAGPNGFPDTVAAWASAEGMKLRLDTSAQLAQRVGGLDDPAAILAAAFGDAVSDETRLTVTRAESRQQAIALILMSPEFQRS</sequence>
<dbReference type="Pfam" id="PF08811">
    <property type="entry name" value="DUF1800"/>
    <property type="match status" value="1"/>
</dbReference>
<dbReference type="InterPro" id="IPR014917">
    <property type="entry name" value="DUF1800"/>
</dbReference>
<name>A0AA41YQ13_9HYPH</name>
<evidence type="ECO:0000313" key="1">
    <source>
        <dbReference type="EMBL" id="MCW6506449.1"/>
    </source>
</evidence>
<proteinExistence type="predicted"/>